<protein>
    <recommendedName>
        <fullName evidence="6">Exodeoxyribonuclease 7 small subunit</fullName>
        <ecNumber evidence="6">3.1.11.6</ecNumber>
    </recommendedName>
    <alternativeName>
        <fullName evidence="6">Exodeoxyribonuclease VII small subunit</fullName>
        <shortName evidence="6">Exonuclease VII small subunit</shortName>
    </alternativeName>
</protein>
<dbReference type="SUPFAM" id="SSF116842">
    <property type="entry name" value="XseB-like"/>
    <property type="match status" value="1"/>
</dbReference>
<evidence type="ECO:0000256" key="3">
    <source>
        <dbReference type="ARBA" id="ARBA00022722"/>
    </source>
</evidence>
<dbReference type="RefSeq" id="WP_092868165.1">
    <property type="nucleotide sequence ID" value="NZ_FPCH01000002.1"/>
</dbReference>
<keyword evidence="2 6" id="KW-0963">Cytoplasm</keyword>
<dbReference type="GO" id="GO:0005829">
    <property type="term" value="C:cytosol"/>
    <property type="evidence" value="ECO:0007669"/>
    <property type="project" value="TreeGrafter"/>
</dbReference>
<keyword evidence="5 6" id="KW-0269">Exonuclease</keyword>
<comment type="similarity">
    <text evidence="1 6">Belongs to the XseB family.</text>
</comment>
<keyword evidence="3 6" id="KW-0540">Nuclease</keyword>
<gene>
    <name evidence="6" type="primary">xseB</name>
    <name evidence="8" type="ORF">SAMN04488557_2124</name>
</gene>
<comment type="catalytic activity">
    <reaction evidence="6">
        <text>Exonucleolytic cleavage in either 5'- to 3'- or 3'- to 5'-direction to yield nucleoside 5'-phosphates.</text>
        <dbReference type="EC" id="3.1.11.6"/>
    </reaction>
</comment>
<dbReference type="NCBIfam" id="TIGR01280">
    <property type="entry name" value="xseB"/>
    <property type="match status" value="1"/>
</dbReference>
<evidence type="ECO:0000256" key="5">
    <source>
        <dbReference type="ARBA" id="ARBA00022839"/>
    </source>
</evidence>
<evidence type="ECO:0000256" key="7">
    <source>
        <dbReference type="SAM" id="MobiDB-lite"/>
    </source>
</evidence>
<dbReference type="PANTHER" id="PTHR34137">
    <property type="entry name" value="EXODEOXYRIBONUCLEASE 7 SMALL SUBUNIT"/>
    <property type="match status" value="1"/>
</dbReference>
<dbReference type="Proteomes" id="UP000199423">
    <property type="component" value="Unassembled WGS sequence"/>
</dbReference>
<evidence type="ECO:0000313" key="8">
    <source>
        <dbReference type="EMBL" id="SFV33822.1"/>
    </source>
</evidence>
<dbReference type="GO" id="GO:0008855">
    <property type="term" value="F:exodeoxyribonuclease VII activity"/>
    <property type="evidence" value="ECO:0007669"/>
    <property type="project" value="UniProtKB-UniRule"/>
</dbReference>
<dbReference type="AlphaFoldDB" id="A0A1I7NGN2"/>
<dbReference type="Pfam" id="PF02609">
    <property type="entry name" value="Exonuc_VII_S"/>
    <property type="match status" value="1"/>
</dbReference>
<proteinExistence type="inferred from homology"/>
<accession>A0A1I7NGN2</accession>
<evidence type="ECO:0000313" key="9">
    <source>
        <dbReference type="Proteomes" id="UP000199423"/>
    </source>
</evidence>
<evidence type="ECO:0000256" key="6">
    <source>
        <dbReference type="HAMAP-Rule" id="MF_00337"/>
    </source>
</evidence>
<dbReference type="GO" id="GO:0006308">
    <property type="term" value="P:DNA catabolic process"/>
    <property type="evidence" value="ECO:0007669"/>
    <property type="project" value="UniProtKB-UniRule"/>
</dbReference>
<dbReference type="GO" id="GO:0009318">
    <property type="term" value="C:exodeoxyribonuclease VII complex"/>
    <property type="evidence" value="ECO:0007669"/>
    <property type="project" value="UniProtKB-UniRule"/>
</dbReference>
<dbReference type="OrthoDB" id="9808145at2"/>
<comment type="function">
    <text evidence="6">Bidirectionally degrades single-stranded DNA into large acid-insoluble oligonucleotides, which are then degraded further into small acid-soluble oligonucleotides.</text>
</comment>
<evidence type="ECO:0000256" key="1">
    <source>
        <dbReference type="ARBA" id="ARBA00009998"/>
    </source>
</evidence>
<dbReference type="EMBL" id="FPCH01000002">
    <property type="protein sequence ID" value="SFV33822.1"/>
    <property type="molecule type" value="Genomic_DNA"/>
</dbReference>
<evidence type="ECO:0000256" key="2">
    <source>
        <dbReference type="ARBA" id="ARBA00022490"/>
    </source>
</evidence>
<sequence length="92" mass="10104">MNTKAPEKNFADIKDMTFERALKELEAIVGKLERGDVELEESISIYERGEALRDHCDRLLKAAEAKVEKLTLGADGAPTGTTPLDKDGNAPF</sequence>
<name>A0A1I7NGN2_9HYPH</name>
<dbReference type="HAMAP" id="MF_00337">
    <property type="entry name" value="Exonuc_7_S"/>
    <property type="match status" value="1"/>
</dbReference>
<dbReference type="InterPro" id="IPR003761">
    <property type="entry name" value="Exonuc_VII_S"/>
</dbReference>
<dbReference type="STRING" id="51670.SAMN04488557_2124"/>
<comment type="subcellular location">
    <subcellularLocation>
        <location evidence="6">Cytoplasm</location>
    </subcellularLocation>
</comment>
<evidence type="ECO:0000256" key="4">
    <source>
        <dbReference type="ARBA" id="ARBA00022801"/>
    </source>
</evidence>
<reference evidence="9" key="1">
    <citation type="submission" date="2016-10" db="EMBL/GenBank/DDBJ databases">
        <authorList>
            <person name="Varghese N."/>
            <person name="Submissions S."/>
        </authorList>
    </citation>
    <scope>NUCLEOTIDE SEQUENCE [LARGE SCALE GENOMIC DNA]</scope>
    <source>
        <strain evidence="9">DSM 1565</strain>
    </source>
</reference>
<organism evidence="8 9">
    <name type="scientific">Hyphomicrobium facile</name>
    <dbReference type="NCBI Taxonomy" id="51670"/>
    <lineage>
        <taxon>Bacteria</taxon>
        <taxon>Pseudomonadati</taxon>
        <taxon>Pseudomonadota</taxon>
        <taxon>Alphaproteobacteria</taxon>
        <taxon>Hyphomicrobiales</taxon>
        <taxon>Hyphomicrobiaceae</taxon>
        <taxon>Hyphomicrobium</taxon>
    </lineage>
</organism>
<feature type="region of interest" description="Disordered" evidence="7">
    <location>
        <begin position="73"/>
        <end position="92"/>
    </location>
</feature>
<dbReference type="Gene3D" id="1.10.287.1040">
    <property type="entry name" value="Exonuclease VII, small subunit"/>
    <property type="match status" value="1"/>
</dbReference>
<dbReference type="EC" id="3.1.11.6" evidence="6"/>
<dbReference type="PANTHER" id="PTHR34137:SF1">
    <property type="entry name" value="EXODEOXYRIBONUCLEASE 7 SMALL SUBUNIT"/>
    <property type="match status" value="1"/>
</dbReference>
<comment type="subunit">
    <text evidence="6">Heterooligomer composed of large and small subunits.</text>
</comment>
<keyword evidence="9" id="KW-1185">Reference proteome</keyword>
<dbReference type="NCBIfam" id="NF002139">
    <property type="entry name" value="PRK00977.1-3"/>
    <property type="match status" value="1"/>
</dbReference>
<keyword evidence="4 6" id="KW-0378">Hydrolase</keyword>
<dbReference type="InterPro" id="IPR037004">
    <property type="entry name" value="Exonuc_VII_ssu_sf"/>
</dbReference>